<proteinExistence type="predicted"/>
<keyword evidence="2" id="KW-1185">Reference proteome</keyword>
<dbReference type="SUPFAM" id="SSF101967">
    <property type="entry name" value="Adhesin YadA, collagen-binding domain"/>
    <property type="match status" value="1"/>
</dbReference>
<gene>
    <name evidence="1" type="ORF">TetV_129</name>
</gene>
<evidence type="ECO:0000313" key="2">
    <source>
        <dbReference type="Proteomes" id="UP000244773"/>
    </source>
</evidence>
<evidence type="ECO:0000313" key="1">
    <source>
        <dbReference type="EMBL" id="AUF82221.1"/>
    </source>
</evidence>
<protein>
    <submittedName>
        <fullName evidence="1">Uncharacterized protein</fullName>
    </submittedName>
</protein>
<sequence length="984" mass="103284">MSLSFINNSGQSQTGGGSAELDYISLTENASTEVGFGAGDNNDTGTKNTTIGYEAAGSGNAVSGNSTVLVGYRAGYNNQGSYNTWVGTEAGYENLTGTQNTGVGYRSGYNIIDQDGNSFLGFESGYASIGAGNTFIGYKAGGGDTIFSTECNISLGSYTLATGGECIAIGPSTDVSGNSAIAMGSTTTVLSDNSIAIGQNLTVSGLNSLIINPRPDGTASTHSKNEELNIFGILTGEREAEDTYSISLDAQKILINNDVNYISMSRFGIELYSDKNMTVLTPTSYTSPVTFSDAVTCSDTLVCTNGFRVSLGTTIFDDPVIFNDSVQFTICNVTVETSTALVMNTRDLTVTDNATFCNNARFLGTTVLEGNTTVNGQFILNDTFEVLGNVDVDQDLTVIGTTTSGILNSPVADLTNATVSNINITGSITFPPGFSFGDDETGGNALVGSNLTLDTLTINSNLLVKGTTSNAGTVIFEDLRTNLLRVDQNLQVLGTVNFDDDIHVGETVHSKLVMTEDLVSDDFVTGQITATTATIDTVNAVTQVVSTSLTAPTITATTANITSISAQTASFSNLSFDDVTATTVNSTNGNFDVITVNTTANLPAFSAASVSGTTGTFDTLTVNNTANLPAFSATSVSGVTGSFDDIVVSDSAQVQNAFFNSASASNAVVDTLTVNTTANLPAFSATSVSGVTGSFDDIVVSDSAQVQNAFFNSASASNAVVDTLTVNTTANLPAFNAATASFEESSASNASVSNIVVEDYLEMINTAATDPNSKWTMQLNNEGYGNPDYADFTIKSWTGTTFKLTETFEAGVLNFTGKHRCITENKDLEKGMLVVTTGNYYGLNGETSPEIDESIPTVKIATKPRDNKAFGVVASYEGEGPFRIYTLANAMFSTEKMNPHETRVIINSVGEGGLWVCDANGQIFNGDLLTTSHIAGHAQRQTDDVIRSTTVAKVTGDPITWEHYFDAHSGKECFRSFVGVVYKF</sequence>
<dbReference type="InterPro" id="IPR011049">
    <property type="entry name" value="Serralysin-like_metalloprot_C"/>
</dbReference>
<reference evidence="1" key="1">
    <citation type="journal article" date="2018" name="Virology">
        <title>A giant virus infecting green algae encodes key fermentation genes.</title>
        <authorList>
            <person name="Schvarcz C.R."/>
            <person name="Steward G.F."/>
        </authorList>
    </citation>
    <scope>NUCLEOTIDE SEQUENCE [LARGE SCALE GENOMIC DNA]</scope>
</reference>
<organism evidence="1">
    <name type="scientific">Tetraselmis virus 1</name>
    <dbReference type="NCBI Taxonomy" id="2060617"/>
    <lineage>
        <taxon>Viruses</taxon>
        <taxon>Varidnaviria</taxon>
        <taxon>Bamfordvirae</taxon>
        <taxon>Nucleocytoviricota</taxon>
        <taxon>Megaviricetes</taxon>
        <taxon>Imitervirales</taxon>
        <taxon>Allomimiviridae</taxon>
        <taxon>Oceanusvirus</taxon>
        <taxon>Oceanusvirus kaneohense</taxon>
    </lineage>
</organism>
<accession>A0A2P0VMV2</accession>
<dbReference type="Gene3D" id="2.150.10.10">
    <property type="entry name" value="Serralysin-like metalloprotease, C-terminal"/>
    <property type="match status" value="1"/>
</dbReference>
<dbReference type="Proteomes" id="UP000244773">
    <property type="component" value="Segment"/>
</dbReference>
<name>A0A2P0VMV2_9VIRU</name>
<dbReference type="EMBL" id="KY322437">
    <property type="protein sequence ID" value="AUF82221.1"/>
    <property type="molecule type" value="Genomic_DNA"/>
</dbReference>